<dbReference type="OrthoDB" id="10072039at2759"/>
<dbReference type="InterPro" id="IPR038867">
    <property type="entry name" value="WAC"/>
</dbReference>
<dbReference type="CDD" id="cd00201">
    <property type="entry name" value="WW"/>
    <property type="match status" value="1"/>
</dbReference>
<dbReference type="GO" id="GO:0010506">
    <property type="term" value="P:regulation of autophagy"/>
    <property type="evidence" value="ECO:0007669"/>
    <property type="project" value="TreeGrafter"/>
</dbReference>
<feature type="compositionally biased region" description="Basic and acidic residues" evidence="4">
    <location>
        <begin position="79"/>
        <end position="117"/>
    </location>
</feature>
<proteinExistence type="predicted"/>
<feature type="compositionally biased region" description="Polar residues" evidence="4">
    <location>
        <begin position="385"/>
        <end position="396"/>
    </location>
</feature>
<dbReference type="GO" id="GO:0006325">
    <property type="term" value="P:chromatin organization"/>
    <property type="evidence" value="ECO:0007669"/>
    <property type="project" value="UniProtKB-KW"/>
</dbReference>
<feature type="compositionally biased region" description="Basic and acidic residues" evidence="4">
    <location>
        <begin position="18"/>
        <end position="72"/>
    </location>
</feature>
<evidence type="ECO:0000259" key="5">
    <source>
        <dbReference type="PROSITE" id="PS50020"/>
    </source>
</evidence>
<accession>A0A7I8WC74</accession>
<dbReference type="EMBL" id="CAJFCJ010000028">
    <property type="protein sequence ID" value="CAD5125775.1"/>
    <property type="molecule type" value="Genomic_DNA"/>
</dbReference>
<feature type="compositionally biased region" description="Polar residues" evidence="4">
    <location>
        <begin position="250"/>
        <end position="259"/>
    </location>
</feature>
<dbReference type="Pfam" id="PF00397">
    <property type="entry name" value="WW"/>
    <property type="match status" value="1"/>
</dbReference>
<evidence type="ECO:0000256" key="4">
    <source>
        <dbReference type="SAM" id="MobiDB-lite"/>
    </source>
</evidence>
<gene>
    <name evidence="6" type="ORF">DGYR_LOCUS13096</name>
</gene>
<keyword evidence="2" id="KW-0156">Chromatin regulator</keyword>
<organism evidence="6 7">
    <name type="scientific">Dimorphilus gyrociliatus</name>
    <dbReference type="NCBI Taxonomy" id="2664684"/>
    <lineage>
        <taxon>Eukaryota</taxon>
        <taxon>Metazoa</taxon>
        <taxon>Spiralia</taxon>
        <taxon>Lophotrochozoa</taxon>
        <taxon>Annelida</taxon>
        <taxon>Polychaeta</taxon>
        <taxon>Polychaeta incertae sedis</taxon>
        <taxon>Dinophilidae</taxon>
        <taxon>Dimorphilus</taxon>
    </lineage>
</organism>
<dbReference type="GO" id="GO:0005634">
    <property type="term" value="C:nucleus"/>
    <property type="evidence" value="ECO:0007669"/>
    <property type="project" value="UniProtKB-SubCell"/>
</dbReference>
<dbReference type="InterPro" id="IPR001202">
    <property type="entry name" value="WW_dom"/>
</dbReference>
<dbReference type="Gene3D" id="2.20.70.10">
    <property type="match status" value="1"/>
</dbReference>
<protein>
    <submittedName>
        <fullName evidence="6">DgyrCDS13985</fullName>
    </submittedName>
</protein>
<feature type="compositionally biased region" description="Basic and acidic residues" evidence="4">
    <location>
        <begin position="260"/>
        <end position="280"/>
    </location>
</feature>
<feature type="compositionally biased region" description="Low complexity" evidence="4">
    <location>
        <begin position="286"/>
        <end position="300"/>
    </location>
</feature>
<feature type="compositionally biased region" description="Acidic residues" evidence="4">
    <location>
        <begin position="347"/>
        <end position="363"/>
    </location>
</feature>
<feature type="compositionally biased region" description="Polar residues" evidence="4">
    <location>
        <begin position="129"/>
        <end position="144"/>
    </location>
</feature>
<evidence type="ECO:0000313" key="6">
    <source>
        <dbReference type="EMBL" id="CAD5125775.1"/>
    </source>
</evidence>
<dbReference type="AlphaFoldDB" id="A0A7I8WC74"/>
<name>A0A7I8WC74_9ANNE</name>
<evidence type="ECO:0000256" key="2">
    <source>
        <dbReference type="ARBA" id="ARBA00022853"/>
    </source>
</evidence>
<evidence type="ECO:0000256" key="3">
    <source>
        <dbReference type="ARBA" id="ARBA00023242"/>
    </source>
</evidence>
<dbReference type="GO" id="GO:0000993">
    <property type="term" value="F:RNA polymerase II complex binding"/>
    <property type="evidence" value="ECO:0007669"/>
    <property type="project" value="TreeGrafter"/>
</dbReference>
<dbReference type="PROSITE" id="PS01159">
    <property type="entry name" value="WW_DOMAIN_1"/>
    <property type="match status" value="1"/>
</dbReference>
<dbReference type="SMART" id="SM00456">
    <property type="entry name" value="WW"/>
    <property type="match status" value="1"/>
</dbReference>
<keyword evidence="7" id="KW-1185">Reference proteome</keyword>
<feature type="region of interest" description="Disordered" evidence="4">
    <location>
        <begin position="1"/>
        <end position="308"/>
    </location>
</feature>
<evidence type="ECO:0000313" key="7">
    <source>
        <dbReference type="Proteomes" id="UP000549394"/>
    </source>
</evidence>
<reference evidence="6 7" key="1">
    <citation type="submission" date="2020-08" db="EMBL/GenBank/DDBJ databases">
        <authorList>
            <person name="Hejnol A."/>
        </authorList>
    </citation>
    <scope>NUCLEOTIDE SEQUENCE [LARGE SCALE GENOMIC DNA]</scope>
</reference>
<dbReference type="InterPro" id="IPR036020">
    <property type="entry name" value="WW_dom_sf"/>
</dbReference>
<feature type="compositionally biased region" description="Polar residues" evidence="4">
    <location>
        <begin position="178"/>
        <end position="197"/>
    </location>
</feature>
<comment type="subcellular location">
    <subcellularLocation>
        <location evidence="1">Nucleus</location>
    </subcellularLocation>
</comment>
<dbReference type="SUPFAM" id="SSF51045">
    <property type="entry name" value="WW domain"/>
    <property type="match status" value="1"/>
</dbReference>
<dbReference type="PANTHER" id="PTHR15911:SF6">
    <property type="entry name" value="WW DOMAIN-CONTAINING ADAPTER PROTEIN WITH COILED-COIL"/>
    <property type="match status" value="1"/>
</dbReference>
<feature type="region of interest" description="Disordered" evidence="4">
    <location>
        <begin position="322"/>
        <end position="411"/>
    </location>
</feature>
<sequence length="505" mass="57583">MVMHAAKYPRLEVGYTGHVEKPRAHRCDNNDRYGSEKSHNRLEASYKGELEKSPRYPSKSRDTRSHKGERNRTNHVHSRNSEKTRSDKESQFRSRDEPEPEKRRDDQRRKIKDDSRRVAIRYCGDWTEQRSSTSNRIYYFNTATEESRWEKPPEWEDSRAKVPDHSTSSSMPHRRHNSQSSNRPYERPSSSASANHQKSWHESSRDTRHSSTRPADYHRTSNGPRRPIDDRHTSSSRRDSSSKDARQNNERSGSITSSGNRKDRREEASRTQVTEVKDLGEDMEISPTSSPCSSTHSSPSIKGKQNSKAMVEVLKNIQEALTKKSIIGKKICPTDGGSNGRIPTANNDEDPDDDYESPEDGSDQDSRTSSVPPETPEDMNIVDKLNSQLPPSTGSLSKLKPRSRDTVPTLPPSLADYYDESLIGHVKSWPSELAETETWKLGGELLQLKASNSQVSVDLKRYRSAVRLANVQATLKEQRIIFLQKLQKNIEESKPARHFQDDCVS</sequence>
<dbReference type="PROSITE" id="PS50020">
    <property type="entry name" value="WW_DOMAIN_2"/>
    <property type="match status" value="1"/>
</dbReference>
<dbReference type="GO" id="GO:1904263">
    <property type="term" value="P:positive regulation of TORC1 signaling"/>
    <property type="evidence" value="ECO:0007669"/>
    <property type="project" value="TreeGrafter"/>
</dbReference>
<keyword evidence="3" id="KW-0539">Nucleus</keyword>
<feature type="domain" description="WW" evidence="5">
    <location>
        <begin position="126"/>
        <end position="154"/>
    </location>
</feature>
<dbReference type="PANTHER" id="PTHR15911">
    <property type="entry name" value="WW DOMAIN-CONTAINING ADAPTER PROTEIN WITH COILED-COIL"/>
    <property type="match status" value="1"/>
</dbReference>
<comment type="caution">
    <text evidence="6">The sequence shown here is derived from an EMBL/GenBank/DDBJ whole genome shotgun (WGS) entry which is preliminary data.</text>
</comment>
<feature type="compositionally biased region" description="Basic and acidic residues" evidence="4">
    <location>
        <begin position="199"/>
        <end position="219"/>
    </location>
</feature>
<evidence type="ECO:0000256" key="1">
    <source>
        <dbReference type="ARBA" id="ARBA00004123"/>
    </source>
</evidence>
<dbReference type="GO" id="GO:0003682">
    <property type="term" value="F:chromatin binding"/>
    <property type="evidence" value="ECO:0007669"/>
    <property type="project" value="TreeGrafter"/>
</dbReference>
<feature type="compositionally biased region" description="Basic and acidic residues" evidence="4">
    <location>
        <begin position="226"/>
        <end position="249"/>
    </location>
</feature>
<dbReference type="Proteomes" id="UP000549394">
    <property type="component" value="Unassembled WGS sequence"/>
</dbReference>
<feature type="compositionally biased region" description="Basic and acidic residues" evidence="4">
    <location>
        <begin position="145"/>
        <end position="164"/>
    </location>
</feature>